<name>A0A7W7WQF9_9ACTN</name>
<keyword evidence="6 13" id="KW-0418">Kinase</keyword>
<keyword evidence="8" id="KW-0902">Two-component regulatory system</keyword>
<evidence type="ECO:0000256" key="4">
    <source>
        <dbReference type="ARBA" id="ARBA00022679"/>
    </source>
</evidence>
<keyword evidence="4" id="KW-0808">Transferase</keyword>
<dbReference type="PANTHER" id="PTHR24421">
    <property type="entry name" value="NITRATE/NITRITE SENSOR PROTEIN NARX-RELATED"/>
    <property type="match status" value="1"/>
</dbReference>
<dbReference type="Pfam" id="PF02518">
    <property type="entry name" value="HATPase_c"/>
    <property type="match status" value="1"/>
</dbReference>
<evidence type="ECO:0000259" key="10">
    <source>
        <dbReference type="Pfam" id="PF02518"/>
    </source>
</evidence>
<dbReference type="GO" id="GO:0005524">
    <property type="term" value="F:ATP binding"/>
    <property type="evidence" value="ECO:0007669"/>
    <property type="project" value="UniProtKB-KW"/>
</dbReference>
<gene>
    <name evidence="13" type="ORF">FHR38_002986</name>
</gene>
<evidence type="ECO:0000256" key="6">
    <source>
        <dbReference type="ARBA" id="ARBA00022777"/>
    </source>
</evidence>
<dbReference type="EC" id="2.7.13.3" evidence="2"/>
<keyword evidence="7" id="KW-0067">ATP-binding</keyword>
<feature type="domain" description="Histidine kinase/HSP90-like ATPase" evidence="10">
    <location>
        <begin position="310"/>
        <end position="393"/>
    </location>
</feature>
<feature type="domain" description="DUF7134" evidence="12">
    <location>
        <begin position="2"/>
        <end position="149"/>
    </location>
</feature>
<dbReference type="Gene3D" id="3.30.565.10">
    <property type="entry name" value="Histidine kinase-like ATPase, C-terminal domain"/>
    <property type="match status" value="1"/>
</dbReference>
<dbReference type="Proteomes" id="UP000578819">
    <property type="component" value="Unassembled WGS sequence"/>
</dbReference>
<evidence type="ECO:0000256" key="2">
    <source>
        <dbReference type="ARBA" id="ARBA00012438"/>
    </source>
</evidence>
<evidence type="ECO:0000259" key="12">
    <source>
        <dbReference type="Pfam" id="PF23539"/>
    </source>
</evidence>
<dbReference type="SUPFAM" id="SSF55874">
    <property type="entry name" value="ATPase domain of HSP90 chaperone/DNA topoisomerase II/histidine kinase"/>
    <property type="match status" value="1"/>
</dbReference>
<dbReference type="InterPro" id="IPR003594">
    <property type="entry name" value="HATPase_dom"/>
</dbReference>
<keyword evidence="3" id="KW-0597">Phosphoprotein</keyword>
<evidence type="ECO:0000256" key="8">
    <source>
        <dbReference type="ARBA" id="ARBA00023012"/>
    </source>
</evidence>
<dbReference type="InterPro" id="IPR011712">
    <property type="entry name" value="Sig_transdc_His_kin_sub3_dim/P"/>
</dbReference>
<dbReference type="Pfam" id="PF23539">
    <property type="entry name" value="DUF7134"/>
    <property type="match status" value="1"/>
</dbReference>
<organism evidence="13 14">
    <name type="scientific">Micromonospora polyrhachis</name>
    <dbReference type="NCBI Taxonomy" id="1282883"/>
    <lineage>
        <taxon>Bacteria</taxon>
        <taxon>Bacillati</taxon>
        <taxon>Actinomycetota</taxon>
        <taxon>Actinomycetes</taxon>
        <taxon>Micromonosporales</taxon>
        <taxon>Micromonosporaceae</taxon>
        <taxon>Micromonospora</taxon>
    </lineage>
</organism>
<comment type="caution">
    <text evidence="13">The sequence shown here is derived from an EMBL/GenBank/DDBJ whole genome shotgun (WGS) entry which is preliminary data.</text>
</comment>
<feature type="domain" description="Signal transduction histidine kinase subgroup 3 dimerisation and phosphoacceptor" evidence="11">
    <location>
        <begin position="170"/>
        <end position="235"/>
    </location>
</feature>
<evidence type="ECO:0000256" key="1">
    <source>
        <dbReference type="ARBA" id="ARBA00000085"/>
    </source>
</evidence>
<dbReference type="RefSeq" id="WP_184535212.1">
    <property type="nucleotide sequence ID" value="NZ_JACHJW010000001.1"/>
</dbReference>
<keyword evidence="14" id="KW-1185">Reference proteome</keyword>
<dbReference type="InterPro" id="IPR050482">
    <property type="entry name" value="Sensor_HK_TwoCompSys"/>
</dbReference>
<evidence type="ECO:0000256" key="7">
    <source>
        <dbReference type="ARBA" id="ARBA00022840"/>
    </source>
</evidence>
<dbReference type="PANTHER" id="PTHR24421:SF10">
    <property type="entry name" value="NITRATE_NITRITE SENSOR PROTEIN NARQ"/>
    <property type="match status" value="1"/>
</dbReference>
<dbReference type="Gene3D" id="1.20.5.1930">
    <property type="match status" value="1"/>
</dbReference>
<reference evidence="13 14" key="1">
    <citation type="submission" date="2020-08" db="EMBL/GenBank/DDBJ databases">
        <title>Sequencing the genomes of 1000 actinobacteria strains.</title>
        <authorList>
            <person name="Klenk H.-P."/>
        </authorList>
    </citation>
    <scope>NUCLEOTIDE SEQUENCE [LARGE SCALE GENOMIC DNA]</scope>
    <source>
        <strain evidence="13 14">DSM 45886</strain>
    </source>
</reference>
<evidence type="ECO:0000256" key="9">
    <source>
        <dbReference type="SAM" id="MobiDB-lite"/>
    </source>
</evidence>
<dbReference type="EMBL" id="JACHJW010000001">
    <property type="protein sequence ID" value="MBB4959253.1"/>
    <property type="molecule type" value="Genomic_DNA"/>
</dbReference>
<dbReference type="GO" id="GO:0046983">
    <property type="term" value="F:protein dimerization activity"/>
    <property type="evidence" value="ECO:0007669"/>
    <property type="project" value="InterPro"/>
</dbReference>
<feature type="region of interest" description="Disordered" evidence="9">
    <location>
        <begin position="229"/>
        <end position="285"/>
    </location>
</feature>
<feature type="compositionally biased region" description="Basic and acidic residues" evidence="9">
    <location>
        <begin position="234"/>
        <end position="275"/>
    </location>
</feature>
<keyword evidence="5" id="KW-0547">Nucleotide-binding</keyword>
<evidence type="ECO:0000313" key="13">
    <source>
        <dbReference type="EMBL" id="MBB4959253.1"/>
    </source>
</evidence>
<evidence type="ECO:0000256" key="5">
    <source>
        <dbReference type="ARBA" id="ARBA00022741"/>
    </source>
</evidence>
<dbReference type="GO" id="GO:0000155">
    <property type="term" value="F:phosphorelay sensor kinase activity"/>
    <property type="evidence" value="ECO:0007669"/>
    <property type="project" value="InterPro"/>
</dbReference>
<dbReference type="InterPro" id="IPR055558">
    <property type="entry name" value="DUF7134"/>
</dbReference>
<sequence length="395" mass="41926">MRRWLVDAALVVGAGGVTVYRVAVATVAPADRPPDEWAYVLSVAMAVALLARRRWPGTVMAAVGGLFLLYHVLEYPGGAPAVPLWVALYSVAVATRRRAGLVLAGILLGFDAYSRMVINQVGLLDATLDSSTVVFVSMLLLGEVVRGRRTRLALLAADRERVAALRVTEERIRIARELHDVTAHTLAVVNVQAGVAAEVLDDDPAQARAALENVRRAAREALNELRAAVGTIRDGSRPAESADDRTGGDRTGGADDRIRDDRAGGDRTGCDRTEVEPPGPTLDRLPALAASTGAVVVYEGERRPLSRAVELTAYRIVQEAVANALRHAEAQRIDVRLGFRPDGLSLLVSDDGRGATGPPGNGLRGMTERAVGLGGWLRVGPADGGGFQVRGWLPG</sequence>
<comment type="catalytic activity">
    <reaction evidence="1">
        <text>ATP + protein L-histidine = ADP + protein N-phospho-L-histidine.</text>
        <dbReference type="EC" id="2.7.13.3"/>
    </reaction>
</comment>
<accession>A0A7W7WQF9</accession>
<evidence type="ECO:0000259" key="11">
    <source>
        <dbReference type="Pfam" id="PF07730"/>
    </source>
</evidence>
<dbReference type="AlphaFoldDB" id="A0A7W7WQF9"/>
<dbReference type="Pfam" id="PF07730">
    <property type="entry name" value="HisKA_3"/>
    <property type="match status" value="1"/>
</dbReference>
<evidence type="ECO:0000256" key="3">
    <source>
        <dbReference type="ARBA" id="ARBA00022553"/>
    </source>
</evidence>
<dbReference type="CDD" id="cd16917">
    <property type="entry name" value="HATPase_UhpB-NarQ-NarX-like"/>
    <property type="match status" value="1"/>
</dbReference>
<proteinExistence type="predicted"/>
<evidence type="ECO:0000313" key="14">
    <source>
        <dbReference type="Proteomes" id="UP000578819"/>
    </source>
</evidence>
<protein>
    <recommendedName>
        <fullName evidence="2">histidine kinase</fullName>
        <ecNumber evidence="2">2.7.13.3</ecNumber>
    </recommendedName>
</protein>
<dbReference type="InterPro" id="IPR036890">
    <property type="entry name" value="HATPase_C_sf"/>
</dbReference>
<dbReference type="GO" id="GO:0016020">
    <property type="term" value="C:membrane"/>
    <property type="evidence" value="ECO:0007669"/>
    <property type="project" value="InterPro"/>
</dbReference>